<feature type="signal peptide" evidence="2">
    <location>
        <begin position="1"/>
        <end position="18"/>
    </location>
</feature>
<dbReference type="InterPro" id="IPR052025">
    <property type="entry name" value="Xyloglucanase_GH74"/>
</dbReference>
<dbReference type="InterPro" id="IPR031778">
    <property type="entry name" value="Sortilin_N"/>
</dbReference>
<dbReference type="Gene3D" id="2.130.10.10">
    <property type="entry name" value="YVTN repeat-like/Quinoprotein amine dehydrogenase"/>
    <property type="match status" value="3"/>
</dbReference>
<dbReference type="Pfam" id="PF18962">
    <property type="entry name" value="Por_Secre_tail"/>
    <property type="match status" value="1"/>
</dbReference>
<feature type="domain" description="Secretion system C-terminal sorting" evidence="4">
    <location>
        <begin position="803"/>
        <end position="877"/>
    </location>
</feature>
<dbReference type="InterPro" id="IPR026444">
    <property type="entry name" value="Secre_tail"/>
</dbReference>
<protein>
    <recommendedName>
        <fullName evidence="7">Secretion system C-terminal sorting domain-containing protein</fullName>
    </recommendedName>
</protein>
<gene>
    <name evidence="5" type="ORF">EMA8858_01938</name>
</gene>
<dbReference type="NCBIfam" id="TIGR04183">
    <property type="entry name" value="Por_Secre_tail"/>
    <property type="match status" value="1"/>
</dbReference>
<dbReference type="PANTHER" id="PTHR43739:SF5">
    <property type="entry name" value="EXO-ALPHA-SIALIDASE"/>
    <property type="match status" value="1"/>
</dbReference>
<keyword evidence="6" id="KW-1185">Reference proteome</keyword>
<evidence type="ECO:0000259" key="3">
    <source>
        <dbReference type="Pfam" id="PF15902"/>
    </source>
</evidence>
<organism evidence="5 6">
    <name type="scientific">Emticicia aquatica</name>
    <dbReference type="NCBI Taxonomy" id="1681835"/>
    <lineage>
        <taxon>Bacteria</taxon>
        <taxon>Pseudomonadati</taxon>
        <taxon>Bacteroidota</taxon>
        <taxon>Cytophagia</taxon>
        <taxon>Cytophagales</taxon>
        <taxon>Leadbetterellaceae</taxon>
        <taxon>Emticicia</taxon>
    </lineage>
</organism>
<evidence type="ECO:0000313" key="6">
    <source>
        <dbReference type="Proteomes" id="UP000837932"/>
    </source>
</evidence>
<dbReference type="SUPFAM" id="SSF110296">
    <property type="entry name" value="Oligoxyloglucan reducing end-specific cellobiohydrolase"/>
    <property type="match status" value="2"/>
</dbReference>
<dbReference type="CDD" id="cd15482">
    <property type="entry name" value="Sialidase_non-viral"/>
    <property type="match status" value="1"/>
</dbReference>
<dbReference type="Proteomes" id="UP000837932">
    <property type="component" value="Unassembled WGS sequence"/>
</dbReference>
<dbReference type="InterPro" id="IPR015943">
    <property type="entry name" value="WD40/YVTN_repeat-like_dom_sf"/>
</dbReference>
<feature type="chain" id="PRO_5045120993" description="Secretion system C-terminal sorting domain-containing protein" evidence="2">
    <location>
        <begin position="19"/>
        <end position="878"/>
    </location>
</feature>
<feature type="domain" description="Sortilin N-terminal" evidence="3">
    <location>
        <begin position="208"/>
        <end position="323"/>
    </location>
</feature>
<evidence type="ECO:0000256" key="1">
    <source>
        <dbReference type="ARBA" id="ARBA00022737"/>
    </source>
</evidence>
<accession>A0ABN8EV22</accession>
<evidence type="ECO:0000313" key="5">
    <source>
        <dbReference type="EMBL" id="CAH0995811.1"/>
    </source>
</evidence>
<evidence type="ECO:0000256" key="2">
    <source>
        <dbReference type="SAM" id="SignalP"/>
    </source>
</evidence>
<dbReference type="Pfam" id="PF15902">
    <property type="entry name" value="Sortilin-Vps10"/>
    <property type="match status" value="1"/>
</dbReference>
<keyword evidence="1" id="KW-0677">Repeat</keyword>
<proteinExistence type="predicted"/>
<evidence type="ECO:0000259" key="4">
    <source>
        <dbReference type="Pfam" id="PF18962"/>
    </source>
</evidence>
<reference evidence="5" key="1">
    <citation type="submission" date="2021-12" db="EMBL/GenBank/DDBJ databases">
        <authorList>
            <person name="Rodrigo-Torres L."/>
            <person name="Arahal R. D."/>
            <person name="Lucena T."/>
        </authorList>
    </citation>
    <scope>NUCLEOTIDE SEQUENCE</scope>
    <source>
        <strain evidence="5">CECT 8858</strain>
    </source>
</reference>
<evidence type="ECO:0008006" key="7">
    <source>
        <dbReference type="Google" id="ProtNLM"/>
    </source>
</evidence>
<name>A0ABN8EV22_9BACT</name>
<sequence length="878" mass="98346">MKRTFTLFLILYKLVVFAQNAPENIPSLDNASNLFQHEQQFKNWLNRQPVGTRGWKWMARYENELLRRIDTAGKMPSSELLLNTSNELENLRKTSENARKKASGWVPIGPYGSSELFGIGRVNCIAFHPKDSLTFYIGFGQGGIWKTTNGGESYTPIGDNLPILRISSIAIDPNNAETIYISLADFAYIGYDLYTADRKRNTYYGIGVWKSTNGGQTWQQTGLKNQLSEGINSITRTIWVNPRNSKEVVVVGTKGIYKSFDGGDSWSNKVLDKMSSALVQHPINSNILFASAVYVATTKQGEAGLWKSEDAGNTWKLLPTNIGAKTAQRIEIAISPSNPNLIYAVTCDINNGFEGFYRSFDSGETWQKSTFKGNLLSTAYGLSGGQGFYDLCIMVHPTKPQTVYVGGLVLNETSDGGNTWKQATGYNTIHPDQHALEYNPLNKTIYLCNDGGVFSTKEIIANTNFNISWKFISKGINATSCYRLGLSTDGKKIITGAQDNNMFLSQNNNPWTSEFGGDGMEGALTNNFVYGSSQYGLISFFDQLDTKKQETTVFPPINNKDTGEWTTPFLINEKSNQVIIAGGNVHKLEIGQDRSKIKTISNFKIYGTTRYPQVSTALAVPKNNANIIYIAKKSTPTLKQSAELWRTENNGQFWENITNDIYKDSYVTYLEVDNNFPDRVWATLSNFEEGKKVYYSSNGGKNWENISFNLPNLPANCIVYQSDQQTDILYVAMDIGVYYLVEGTKEWKPLMSNLPNVIVHELEINQSTKKLYAATFGRGIWETDLLTEKSPQSDDFYGMTVSLFPNPNTGSFTIKTDFININKIQIVDILGRTCYEESLQPKALKIGKKFELNNFPSGLYFIKIMSGNLTKVLKTIIE</sequence>
<dbReference type="RefSeq" id="WP_238806354.1">
    <property type="nucleotide sequence ID" value="NZ_CAKLPY010000001.1"/>
</dbReference>
<dbReference type="PANTHER" id="PTHR43739">
    <property type="entry name" value="XYLOGLUCANASE (EUROFUNG)"/>
    <property type="match status" value="1"/>
</dbReference>
<dbReference type="EMBL" id="CAKLPY010000001">
    <property type="protein sequence ID" value="CAH0995811.1"/>
    <property type="molecule type" value="Genomic_DNA"/>
</dbReference>
<comment type="caution">
    <text evidence="5">The sequence shown here is derived from an EMBL/GenBank/DDBJ whole genome shotgun (WGS) entry which is preliminary data.</text>
</comment>
<keyword evidence="2" id="KW-0732">Signal</keyword>